<dbReference type="Pfam" id="PF05131">
    <property type="entry name" value="Pep3_Vps18"/>
    <property type="match status" value="1"/>
</dbReference>
<accession>A0A165PRD9</accession>
<evidence type="ECO:0000256" key="6">
    <source>
        <dbReference type="SAM" id="MobiDB-lite"/>
    </source>
</evidence>
<dbReference type="FunCoup" id="A0A165PRD9">
    <property type="interactions" value="639"/>
</dbReference>
<dbReference type="GO" id="GO:0006904">
    <property type="term" value="P:vesicle docking involved in exocytosis"/>
    <property type="evidence" value="ECO:0007669"/>
    <property type="project" value="TreeGrafter"/>
</dbReference>
<dbReference type="InterPro" id="IPR058919">
    <property type="entry name" value="Pep3/Vps18_RING_C"/>
</dbReference>
<reference evidence="9 10" key="1">
    <citation type="journal article" date="2016" name="Mol. Biol. Evol.">
        <title>Comparative Genomics of Early-Diverging Mushroom-Forming Fungi Provides Insights into the Origins of Lignocellulose Decay Capabilities.</title>
        <authorList>
            <person name="Nagy L.G."/>
            <person name="Riley R."/>
            <person name="Tritt A."/>
            <person name="Adam C."/>
            <person name="Daum C."/>
            <person name="Floudas D."/>
            <person name="Sun H."/>
            <person name="Yadav J.S."/>
            <person name="Pangilinan J."/>
            <person name="Larsson K.H."/>
            <person name="Matsuura K."/>
            <person name="Barry K."/>
            <person name="Labutti K."/>
            <person name="Kuo R."/>
            <person name="Ohm R.A."/>
            <person name="Bhattacharya S.S."/>
            <person name="Shirouzu T."/>
            <person name="Yoshinaga Y."/>
            <person name="Martin F.M."/>
            <person name="Grigoriev I.V."/>
            <person name="Hibbett D.S."/>
        </authorList>
    </citation>
    <scope>NUCLEOTIDE SEQUENCE [LARGE SCALE GENOMIC DNA]</scope>
    <source>
        <strain evidence="9 10">HHB12029</strain>
    </source>
</reference>
<feature type="domain" description="Pep3/Vps18 RING C-terminal" evidence="8">
    <location>
        <begin position="822"/>
        <end position="879"/>
    </location>
</feature>
<dbReference type="InParanoid" id="A0A165PRD9"/>
<dbReference type="GO" id="GO:0048284">
    <property type="term" value="P:organelle fusion"/>
    <property type="evidence" value="ECO:0007669"/>
    <property type="project" value="TreeGrafter"/>
</dbReference>
<keyword evidence="4" id="KW-0472">Membrane</keyword>
<evidence type="ECO:0000256" key="2">
    <source>
        <dbReference type="ARBA" id="ARBA00022771"/>
    </source>
</evidence>
<dbReference type="EMBL" id="KV425887">
    <property type="protein sequence ID" value="KZW02563.1"/>
    <property type="molecule type" value="Genomic_DNA"/>
</dbReference>
<evidence type="ECO:0000259" key="8">
    <source>
        <dbReference type="Pfam" id="PF26148"/>
    </source>
</evidence>
<evidence type="ECO:0000313" key="9">
    <source>
        <dbReference type="EMBL" id="KZW02563.1"/>
    </source>
</evidence>
<dbReference type="GO" id="GO:0030897">
    <property type="term" value="C:HOPS complex"/>
    <property type="evidence" value="ECO:0007669"/>
    <property type="project" value="TreeGrafter"/>
</dbReference>
<dbReference type="AlphaFoldDB" id="A0A165PRD9"/>
<keyword evidence="10" id="KW-1185">Reference proteome</keyword>
<dbReference type="GO" id="GO:0030674">
    <property type="term" value="F:protein-macromolecule adaptor activity"/>
    <property type="evidence" value="ECO:0007669"/>
    <property type="project" value="TreeGrafter"/>
</dbReference>
<evidence type="ECO:0000256" key="1">
    <source>
        <dbReference type="ARBA" id="ARBA00022723"/>
    </source>
</evidence>
<dbReference type="InterPro" id="IPR007810">
    <property type="entry name" value="Pep3/Vps18_beta-prop"/>
</dbReference>
<name>A0A165PRD9_EXIGL</name>
<protein>
    <submittedName>
        <fullName evidence="9">Uncharacterized protein</fullName>
    </submittedName>
</protein>
<evidence type="ECO:0000259" key="7">
    <source>
        <dbReference type="Pfam" id="PF05131"/>
    </source>
</evidence>
<proteinExistence type="predicted"/>
<comment type="subcellular location">
    <subcellularLocation>
        <location evidence="5">Endomembrane system</location>
        <topology evidence="5">Peripheral membrane protein</topology>
        <orientation evidence="5">Cytoplasmic side</orientation>
    </subcellularLocation>
</comment>
<dbReference type="GO" id="GO:0007032">
    <property type="term" value="P:endosome organization"/>
    <property type="evidence" value="ECO:0007669"/>
    <property type="project" value="TreeGrafter"/>
</dbReference>
<keyword evidence="1" id="KW-0479">Metal-binding</keyword>
<dbReference type="GO" id="GO:0007033">
    <property type="term" value="P:vacuole organization"/>
    <property type="evidence" value="ECO:0007669"/>
    <property type="project" value="TreeGrafter"/>
</dbReference>
<dbReference type="Pfam" id="PF26148">
    <property type="entry name" value="VPS18_RING_C"/>
    <property type="match status" value="1"/>
</dbReference>
<keyword evidence="3" id="KW-0862">Zinc</keyword>
<gene>
    <name evidence="9" type="ORF">EXIGLDRAFT_665057</name>
</gene>
<feature type="domain" description="Pep3/Vps18 beta-propeller" evidence="7">
    <location>
        <begin position="9"/>
        <end position="366"/>
    </location>
</feature>
<feature type="compositionally biased region" description="Low complexity" evidence="6">
    <location>
        <begin position="887"/>
        <end position="897"/>
    </location>
</feature>
<evidence type="ECO:0000256" key="5">
    <source>
        <dbReference type="ARBA" id="ARBA00029433"/>
    </source>
</evidence>
<dbReference type="GO" id="GO:0008270">
    <property type="term" value="F:zinc ion binding"/>
    <property type="evidence" value="ECO:0007669"/>
    <property type="project" value="UniProtKB-KW"/>
</dbReference>
<dbReference type="OrthoDB" id="1845386at2759"/>
<keyword evidence="2" id="KW-0863">Zinc-finger</keyword>
<dbReference type="STRING" id="1314781.A0A165PRD9"/>
<feature type="region of interest" description="Disordered" evidence="6">
    <location>
        <begin position="882"/>
        <end position="918"/>
    </location>
</feature>
<evidence type="ECO:0000313" key="10">
    <source>
        <dbReference type="Proteomes" id="UP000077266"/>
    </source>
</evidence>
<dbReference type="Proteomes" id="UP000077266">
    <property type="component" value="Unassembled WGS sequence"/>
</dbReference>
<feature type="compositionally biased region" description="Low complexity" evidence="6">
    <location>
        <begin position="905"/>
        <end position="915"/>
    </location>
</feature>
<organism evidence="9 10">
    <name type="scientific">Exidia glandulosa HHB12029</name>
    <dbReference type="NCBI Taxonomy" id="1314781"/>
    <lineage>
        <taxon>Eukaryota</taxon>
        <taxon>Fungi</taxon>
        <taxon>Dikarya</taxon>
        <taxon>Basidiomycota</taxon>
        <taxon>Agaricomycotina</taxon>
        <taxon>Agaricomycetes</taxon>
        <taxon>Auriculariales</taxon>
        <taxon>Exidiaceae</taxon>
        <taxon>Exidia</taxon>
    </lineage>
</organism>
<dbReference type="PANTHER" id="PTHR23323:SF26">
    <property type="entry name" value="VACUOLAR PROTEIN SORTING-ASSOCIATED PROTEIN 18 HOMOLOG"/>
    <property type="match status" value="1"/>
</dbReference>
<dbReference type="CDD" id="cd16462">
    <property type="entry name" value="RING-H2_Pep3p-like"/>
    <property type="match status" value="1"/>
</dbReference>
<evidence type="ECO:0000256" key="3">
    <source>
        <dbReference type="ARBA" id="ARBA00022833"/>
    </source>
</evidence>
<dbReference type="GO" id="GO:0005768">
    <property type="term" value="C:endosome"/>
    <property type="evidence" value="ECO:0007669"/>
    <property type="project" value="TreeGrafter"/>
</dbReference>
<evidence type="ECO:0000256" key="4">
    <source>
        <dbReference type="ARBA" id="ARBA00023136"/>
    </source>
</evidence>
<sequence>MGAPVTDEPIFSLSSVQYAPPAPVVDMRVCSGLLVLLLASNTLILIRLADESNILTVNLPRRPPELRVLRLFLDPSGRHLLVTTAQSETYYVYIQPAPAPSQNQRQSQQAPKPRVLKNFKMIIESVAWGHGSNTSREIVVLVGGNDGTIFEGKLDGSDALIRQQDPCQGVFRLPDKQPVMGLHFEYGMSGHIVVFATTTTRMYTFVGASERRDDGRVFGALFSAYSDTAPKIMDLPGNIPRSVLQLYSPTNSPMAPPKLLAWLTAAGVYHGSLNLSSVESPVDAASLLAYPKQDPPNSPPLGLALTEYHFVYLRKDRLTAVRPLDEREVWQEVVTLKGDSLRGMTVDPVEKTYWAFSEGSLFELTVKDEGRDMWKVFLDRGEHERALQLTKTLAQRELVLAAQADAAFNQGRLMQAAQLYAQSSARFEEVTLKFIDAQARDPLRCYLVLRLERLPKTAATQRMMLATWLVEFYLAKCNELDDLVASESVAHDVENLQVERTTVEDDLREFFETYKSNLDRKTVYELILSHGRTDMYLHFATVVGDYAKVVEHWVMEGDWLKALEVLVGQPNLDMYYRFAPALMRNVPKEAVDAWLRVPALDPVKLVPALLAHKRDPLAPNHAIRYLNAAIFEHECTAPTVHTLLLTLLAAGDEAGVLRFLAAAPTDIGGQPYFDLDYALRICGPQGRARVYAMMGRWEEAVDAALGAGDVELAKAHADQPADDAPLRKRLWLKIARYVVRDKRDIKTAMRFLENTDLLKIEDILPFFPDFVVIDDFKDEICTALEGYAAHIDRLRAAMDDATAGADAIKSDIDALSNRCVSVDAGDRCAKCSLALLTRQFYVFPCQHAFHADCLIALNKEYLPPATLRKIVTLQTELVKAAPPPPTTAAAQAQQQQQVVLNGSRPGTPGTPGQQQQKRERTLLSAAFALPAAAIAIPNGRTALGAVTAANSLGRNVLSAAGTGLRELIVPESLANAISVWGSRPAGAAGTGEKALVKTERVREELEALLAAACPLCESVVAGLDKPFVLPEEVDASWQI</sequence>
<dbReference type="PANTHER" id="PTHR23323">
    <property type="entry name" value="VACUOLAR PROTEIN SORTING-ASSOCIATED PROTEIN"/>
    <property type="match status" value="1"/>
</dbReference>